<keyword evidence="9" id="KW-0408">Iron</keyword>
<keyword evidence="15" id="KW-1185">Reference proteome</keyword>
<keyword evidence="5" id="KW-0479">Metal-binding</keyword>
<dbReference type="Gene3D" id="2.60.120.620">
    <property type="entry name" value="q2cbj1_9rhob like domain"/>
    <property type="match status" value="1"/>
</dbReference>
<dbReference type="InterPro" id="IPR003582">
    <property type="entry name" value="ShKT_dom"/>
</dbReference>
<dbReference type="GO" id="GO:0016020">
    <property type="term" value="C:membrane"/>
    <property type="evidence" value="ECO:0007669"/>
    <property type="project" value="UniProtKB-SubCell"/>
</dbReference>
<evidence type="ECO:0000256" key="8">
    <source>
        <dbReference type="ARBA" id="ARBA00023002"/>
    </source>
</evidence>
<evidence type="ECO:0000256" key="2">
    <source>
        <dbReference type="ARBA" id="ARBA00004167"/>
    </source>
</evidence>
<evidence type="ECO:0000256" key="11">
    <source>
        <dbReference type="SAM" id="Phobius"/>
    </source>
</evidence>
<evidence type="ECO:0000256" key="4">
    <source>
        <dbReference type="ARBA" id="ARBA00022692"/>
    </source>
</evidence>
<dbReference type="GO" id="GO:0004656">
    <property type="term" value="F:procollagen-proline 4-dioxygenase activity"/>
    <property type="evidence" value="ECO:0007669"/>
    <property type="project" value="TreeGrafter"/>
</dbReference>
<evidence type="ECO:0000259" key="13">
    <source>
        <dbReference type="PROSITE" id="PS51670"/>
    </source>
</evidence>
<dbReference type="PANTHER" id="PTHR10869:SF246">
    <property type="entry name" value="TRANSMEMBRANE PROLYL 4-HYDROXYLASE"/>
    <property type="match status" value="1"/>
</dbReference>
<evidence type="ECO:0000256" key="9">
    <source>
        <dbReference type="ARBA" id="ARBA00023004"/>
    </source>
</evidence>
<evidence type="ECO:0000259" key="12">
    <source>
        <dbReference type="PROSITE" id="PS51471"/>
    </source>
</evidence>
<accession>A0AB34J8P0</accession>
<feature type="domain" description="ShKT" evidence="13">
    <location>
        <begin position="505"/>
        <end position="539"/>
    </location>
</feature>
<sequence length="539" mass="58972">MAKKRAAGKGAGAKAQPSSTLRWAGLAVVGLTCVVALQWFLSSSAPLAAPLPQEAAGGVSGATAKRSSASRATADMMAAVTSQMGAPAKHSSAEKHSSLEWQALPRDLEACLAAQDELMRMPVDWPGFHALCLESVDEQTLSVRLHSRSGKRGESGTYSLRVDAAPSLTEGLIAALQERLMKYEFQPADLISTSEYEFPPNPWKLFTAVGGPVETDADLRFLGGGAAVYLYVGGQFIWPGVRIGHKISVPVPVAGGHKHVTLTTVSLRPMALVLSGFLTPDECDFIKQYAANRMVPSGLAMMDSTAGNQDDVRTSTQTFMERNGSPQIRALEERAHNLTRLPYELGENIQVVRYKVGQKYGAHRDFFNPNDYHRQPQMLRSVEYGGRNRMATVFWYLQTVEEGGETFFPRALNEQGREYNPWNGNHEDCYRGLSVKPVQGNAVLFYSIVPDGRLDERSLHGGCKPRGDTAEKWGANQWIWNHPHRHSGPFPRRTHKLKHSSKPGCVDSEENCGAWAAAGECEKNPSFMHTGCRASCGVC</sequence>
<organism evidence="14 15">
    <name type="scientific">Prymnesium parvum</name>
    <name type="common">Toxic golden alga</name>
    <dbReference type="NCBI Taxonomy" id="97485"/>
    <lineage>
        <taxon>Eukaryota</taxon>
        <taxon>Haptista</taxon>
        <taxon>Haptophyta</taxon>
        <taxon>Prymnesiophyceae</taxon>
        <taxon>Prymnesiales</taxon>
        <taxon>Prymnesiaceae</taxon>
        <taxon>Prymnesium</taxon>
    </lineage>
</organism>
<evidence type="ECO:0000256" key="5">
    <source>
        <dbReference type="ARBA" id="ARBA00022723"/>
    </source>
</evidence>
<dbReference type="GO" id="GO:0005783">
    <property type="term" value="C:endoplasmic reticulum"/>
    <property type="evidence" value="ECO:0007669"/>
    <property type="project" value="TreeGrafter"/>
</dbReference>
<dbReference type="GO" id="GO:0031418">
    <property type="term" value="F:L-ascorbic acid binding"/>
    <property type="evidence" value="ECO:0007669"/>
    <property type="project" value="InterPro"/>
</dbReference>
<keyword evidence="4 11" id="KW-0812">Transmembrane</keyword>
<comment type="cofactor">
    <cofactor evidence="1">
        <name>L-ascorbate</name>
        <dbReference type="ChEBI" id="CHEBI:38290"/>
    </cofactor>
</comment>
<evidence type="ECO:0000256" key="6">
    <source>
        <dbReference type="ARBA" id="ARBA00022964"/>
    </source>
</evidence>
<dbReference type="GO" id="GO:0005506">
    <property type="term" value="F:iron ion binding"/>
    <property type="evidence" value="ECO:0007669"/>
    <property type="project" value="InterPro"/>
</dbReference>
<keyword evidence="10 11" id="KW-0472">Membrane</keyword>
<protein>
    <recommendedName>
        <fullName evidence="16">Procollagen-proline 4-dioxygenase</fullName>
    </recommendedName>
</protein>
<dbReference type="SMART" id="SM00702">
    <property type="entry name" value="P4Hc"/>
    <property type="match status" value="1"/>
</dbReference>
<dbReference type="InterPro" id="IPR044862">
    <property type="entry name" value="Pro_4_hyd_alph_FE2OG_OXY"/>
</dbReference>
<gene>
    <name evidence="14" type="ORF">AB1Y20_004276</name>
</gene>
<comment type="caution">
    <text evidence="14">The sequence shown here is derived from an EMBL/GenBank/DDBJ whole genome shotgun (WGS) entry which is preliminary data.</text>
</comment>
<dbReference type="InterPro" id="IPR006620">
    <property type="entry name" value="Pro_4_hyd_alph"/>
</dbReference>
<dbReference type="EMBL" id="JBGBPQ010000012">
    <property type="protein sequence ID" value="KAL1515215.1"/>
    <property type="molecule type" value="Genomic_DNA"/>
</dbReference>
<dbReference type="InterPro" id="IPR045054">
    <property type="entry name" value="P4HA-like"/>
</dbReference>
<keyword evidence="7 11" id="KW-1133">Transmembrane helix</keyword>
<dbReference type="Pfam" id="PF13640">
    <property type="entry name" value="2OG-FeII_Oxy_3"/>
    <property type="match status" value="1"/>
</dbReference>
<evidence type="ECO:0008006" key="16">
    <source>
        <dbReference type="Google" id="ProtNLM"/>
    </source>
</evidence>
<dbReference type="PROSITE" id="PS51670">
    <property type="entry name" value="SHKT"/>
    <property type="match status" value="1"/>
</dbReference>
<evidence type="ECO:0000256" key="10">
    <source>
        <dbReference type="ARBA" id="ARBA00023136"/>
    </source>
</evidence>
<name>A0AB34J8P0_PRYPA</name>
<evidence type="ECO:0000256" key="7">
    <source>
        <dbReference type="ARBA" id="ARBA00022989"/>
    </source>
</evidence>
<keyword evidence="6" id="KW-0223">Dioxygenase</keyword>
<feature type="domain" description="Fe2OG dioxygenase" evidence="12">
    <location>
        <begin position="345"/>
        <end position="483"/>
    </location>
</feature>
<proteinExistence type="predicted"/>
<dbReference type="AlphaFoldDB" id="A0AB34J8P0"/>
<dbReference type="Proteomes" id="UP001515480">
    <property type="component" value="Unassembled WGS sequence"/>
</dbReference>
<feature type="transmembrane region" description="Helical" evidence="11">
    <location>
        <begin position="21"/>
        <end position="41"/>
    </location>
</feature>
<keyword evidence="8" id="KW-0560">Oxidoreductase</keyword>
<evidence type="ECO:0000313" key="15">
    <source>
        <dbReference type="Proteomes" id="UP001515480"/>
    </source>
</evidence>
<dbReference type="Pfam" id="PF01549">
    <property type="entry name" value="ShK"/>
    <property type="match status" value="1"/>
</dbReference>
<dbReference type="InterPro" id="IPR005123">
    <property type="entry name" value="Oxoglu/Fe-dep_dioxygenase_dom"/>
</dbReference>
<evidence type="ECO:0000256" key="3">
    <source>
        <dbReference type="ARBA" id="ARBA00004308"/>
    </source>
</evidence>
<reference evidence="14 15" key="1">
    <citation type="journal article" date="2024" name="Science">
        <title>Giant polyketide synthase enzymes in the biosynthesis of giant marine polyether toxins.</title>
        <authorList>
            <person name="Fallon T.R."/>
            <person name="Shende V.V."/>
            <person name="Wierzbicki I.H."/>
            <person name="Pendleton A.L."/>
            <person name="Watervoot N.F."/>
            <person name="Auber R.P."/>
            <person name="Gonzalez D.J."/>
            <person name="Wisecaver J.H."/>
            <person name="Moore B.S."/>
        </authorList>
    </citation>
    <scope>NUCLEOTIDE SEQUENCE [LARGE SCALE GENOMIC DNA]</scope>
    <source>
        <strain evidence="14 15">12B1</strain>
    </source>
</reference>
<dbReference type="PROSITE" id="PS51471">
    <property type="entry name" value="FE2OG_OXY"/>
    <property type="match status" value="1"/>
</dbReference>
<evidence type="ECO:0000313" key="14">
    <source>
        <dbReference type="EMBL" id="KAL1515215.1"/>
    </source>
</evidence>
<comment type="subcellular location">
    <subcellularLocation>
        <location evidence="3">Endomembrane system</location>
    </subcellularLocation>
    <subcellularLocation>
        <location evidence="2">Membrane</location>
        <topology evidence="2">Single-pass membrane protein</topology>
    </subcellularLocation>
</comment>
<dbReference type="PANTHER" id="PTHR10869">
    <property type="entry name" value="PROLYL 4-HYDROXYLASE ALPHA SUBUNIT"/>
    <property type="match status" value="1"/>
</dbReference>
<dbReference type="SMART" id="SM00254">
    <property type="entry name" value="ShKT"/>
    <property type="match status" value="1"/>
</dbReference>
<evidence type="ECO:0000256" key="1">
    <source>
        <dbReference type="ARBA" id="ARBA00001961"/>
    </source>
</evidence>